<gene>
    <name evidence="5" type="ordered locus">trd_1725</name>
</gene>
<dbReference type="InterPro" id="IPR029060">
    <property type="entry name" value="PIN-like_dom_sf"/>
</dbReference>
<feature type="transmembrane region" description="Helical" evidence="3">
    <location>
        <begin position="142"/>
        <end position="160"/>
    </location>
</feature>
<feature type="transmembrane region" description="Helical" evidence="3">
    <location>
        <begin position="42"/>
        <end position="64"/>
    </location>
</feature>
<dbReference type="KEGG" id="tro:trd_1725"/>
<dbReference type="HOGENOM" id="CLU_050839_0_0_0"/>
<dbReference type="SUPFAM" id="SSF88723">
    <property type="entry name" value="PIN domain-like"/>
    <property type="match status" value="1"/>
</dbReference>
<dbReference type="eggNOG" id="COG4956">
    <property type="taxonomic scope" value="Bacteria"/>
</dbReference>
<dbReference type="InterPro" id="IPR002792">
    <property type="entry name" value="TRAM_dom"/>
</dbReference>
<evidence type="ECO:0000313" key="6">
    <source>
        <dbReference type="Proteomes" id="UP000000447"/>
    </source>
</evidence>
<dbReference type="PROSITE" id="PS50926">
    <property type="entry name" value="TRAM"/>
    <property type="match status" value="1"/>
</dbReference>
<name>B9L114_THERP</name>
<evidence type="ECO:0000259" key="4">
    <source>
        <dbReference type="PROSITE" id="PS50926"/>
    </source>
</evidence>
<reference evidence="5 6" key="1">
    <citation type="journal article" date="2009" name="PLoS ONE">
        <title>Complete genome sequence of the aerobic CO-oxidizing thermophile Thermomicrobium roseum.</title>
        <authorList>
            <person name="Wu D."/>
            <person name="Raymond J."/>
            <person name="Wu M."/>
            <person name="Chatterji S."/>
            <person name="Ren Q."/>
            <person name="Graham J.E."/>
            <person name="Bryant D.A."/>
            <person name="Robb F."/>
            <person name="Colman A."/>
            <person name="Tallon L.J."/>
            <person name="Badger J.H."/>
            <person name="Madupu R."/>
            <person name="Ward N.L."/>
            <person name="Eisen J.A."/>
        </authorList>
    </citation>
    <scope>NUCLEOTIDE SEQUENCE [LARGE SCALE GENOMIC DNA]</scope>
    <source>
        <strain evidence="6">ATCC 27502 / DSM 5159 / P-2</strain>
    </source>
</reference>
<dbReference type="OrthoDB" id="9780734at2"/>
<evidence type="ECO:0000256" key="2">
    <source>
        <dbReference type="SAM" id="MobiDB-lite"/>
    </source>
</evidence>
<dbReference type="Gene3D" id="3.40.50.1010">
    <property type="entry name" value="5'-nuclease"/>
    <property type="match status" value="1"/>
</dbReference>
<evidence type="ECO:0000256" key="1">
    <source>
        <dbReference type="ARBA" id="ARBA00022679"/>
    </source>
</evidence>
<accession>B9L114</accession>
<feature type="transmembrane region" description="Helical" evidence="3">
    <location>
        <begin position="105"/>
        <end position="130"/>
    </location>
</feature>
<dbReference type="AlphaFoldDB" id="B9L114"/>
<dbReference type="RefSeq" id="WP_015922667.1">
    <property type="nucleotide sequence ID" value="NC_011959.1"/>
</dbReference>
<dbReference type="EMBL" id="CP001275">
    <property type="protein sequence ID" value="ACM05834.1"/>
    <property type="molecule type" value="Genomic_DNA"/>
</dbReference>
<keyword evidence="3" id="KW-1133">Transmembrane helix</keyword>
<protein>
    <submittedName>
        <fullName evidence="5">Nucleotide binding protein, PINc</fullName>
    </submittedName>
</protein>
<dbReference type="SMART" id="SM00670">
    <property type="entry name" value="PINc"/>
    <property type="match status" value="1"/>
</dbReference>
<dbReference type="CDD" id="cd09877">
    <property type="entry name" value="PIN_YacL-like"/>
    <property type="match status" value="1"/>
</dbReference>
<dbReference type="InterPro" id="IPR002716">
    <property type="entry name" value="PIN_dom"/>
</dbReference>
<keyword evidence="1" id="KW-0808">Transferase</keyword>
<sequence length="377" mass="40599">MVVVGSSRETTEAETAGGAGARTPADRRRARAERARGPLGRLFRYAGLSIGALLGWSFGGFFAARPELVAVTQFFLASVLAALGFLVTPYLLFDLSDAIWARLRALTVDALIAGGIGAFAGGVFGLLLAWPLALLPRPAGQLIPPTVALLAMLVGAALVSSRRRELMEVMGLRSQRPGLALVLDTSALIDGRIGEFVRLAVPDAQLLVPEEVLRELHRLAEHSDPPRRARGRRGLELLRRLREEVGSQFVVVPARVPETEADDAVVACCRECAGRLVTCDQRLADVARVQGLVVWNPHQLAEALRSPVHVGDRFVLHLSGPGREPEQAIGYLDDGTLVVVEEARSRIGQDVPVEVTRILRTPAGRLVFAQLVAQSEP</sequence>
<dbReference type="STRING" id="309801.trd_1725"/>
<evidence type="ECO:0000313" key="5">
    <source>
        <dbReference type="EMBL" id="ACM05834.1"/>
    </source>
</evidence>
<keyword evidence="6" id="KW-1185">Reference proteome</keyword>
<keyword evidence="3" id="KW-0812">Transmembrane</keyword>
<dbReference type="GO" id="GO:0016740">
    <property type="term" value="F:transferase activity"/>
    <property type="evidence" value="ECO:0007669"/>
    <property type="project" value="UniProtKB-KW"/>
</dbReference>
<dbReference type="Proteomes" id="UP000000447">
    <property type="component" value="Chromosome"/>
</dbReference>
<feature type="transmembrane region" description="Helical" evidence="3">
    <location>
        <begin position="70"/>
        <end position="93"/>
    </location>
</feature>
<feature type="region of interest" description="Disordered" evidence="2">
    <location>
        <begin position="1"/>
        <end position="30"/>
    </location>
</feature>
<organism evidence="5 6">
    <name type="scientific">Thermomicrobium roseum (strain ATCC 27502 / DSM 5159 / P-2)</name>
    <dbReference type="NCBI Taxonomy" id="309801"/>
    <lineage>
        <taxon>Bacteria</taxon>
        <taxon>Pseudomonadati</taxon>
        <taxon>Thermomicrobiota</taxon>
        <taxon>Thermomicrobia</taxon>
        <taxon>Thermomicrobiales</taxon>
        <taxon>Thermomicrobiaceae</taxon>
        <taxon>Thermomicrobium</taxon>
    </lineage>
</organism>
<evidence type="ECO:0000256" key="3">
    <source>
        <dbReference type="SAM" id="Phobius"/>
    </source>
</evidence>
<keyword evidence="3" id="KW-0472">Membrane</keyword>
<proteinExistence type="predicted"/>
<feature type="domain" description="TRAM" evidence="4">
    <location>
        <begin position="307"/>
        <end position="373"/>
    </location>
</feature>